<dbReference type="InterPro" id="IPR009799">
    <property type="entry name" value="EthD_dom"/>
</dbReference>
<comment type="similarity">
    <text evidence="1">Belongs to the tpcK family.</text>
</comment>
<evidence type="ECO:0000313" key="3">
    <source>
        <dbReference type="EMBL" id="KAF2800222.1"/>
    </source>
</evidence>
<name>A0A6A6XUQ9_9PLEO</name>
<sequence length="134" mass="15515">MAEPENLPYIRVQLCLKKKDEVSDEFFHNYWKGNHVKLALENKNFVDKVIRYNQFHTSPKMKEAAKEFKIPVPEYDGIAEVWVKDIETWMSIVTDPEFVAAIAPDEDHFIKAPIDIMLGYDNTVLGEAVKVKTT</sequence>
<dbReference type="Proteomes" id="UP000799757">
    <property type="component" value="Unassembled WGS sequence"/>
</dbReference>
<organism evidence="3 4">
    <name type="scientific">Melanomma pulvis-pyrius CBS 109.77</name>
    <dbReference type="NCBI Taxonomy" id="1314802"/>
    <lineage>
        <taxon>Eukaryota</taxon>
        <taxon>Fungi</taxon>
        <taxon>Dikarya</taxon>
        <taxon>Ascomycota</taxon>
        <taxon>Pezizomycotina</taxon>
        <taxon>Dothideomycetes</taxon>
        <taxon>Pleosporomycetidae</taxon>
        <taxon>Pleosporales</taxon>
        <taxon>Melanommataceae</taxon>
        <taxon>Melanomma</taxon>
    </lineage>
</organism>
<dbReference type="Gene3D" id="3.30.70.100">
    <property type="match status" value="1"/>
</dbReference>
<dbReference type="InterPro" id="IPR011008">
    <property type="entry name" value="Dimeric_a/b-barrel"/>
</dbReference>
<evidence type="ECO:0000259" key="2">
    <source>
        <dbReference type="Pfam" id="PF07110"/>
    </source>
</evidence>
<dbReference type="Pfam" id="PF07110">
    <property type="entry name" value="EthD"/>
    <property type="match status" value="1"/>
</dbReference>
<dbReference type="AlphaFoldDB" id="A0A6A6XUQ9"/>
<protein>
    <recommendedName>
        <fullName evidence="2">EthD domain-containing protein</fullName>
    </recommendedName>
</protein>
<evidence type="ECO:0000256" key="1">
    <source>
        <dbReference type="ARBA" id="ARBA00005986"/>
    </source>
</evidence>
<keyword evidence="4" id="KW-1185">Reference proteome</keyword>
<accession>A0A6A6XUQ9</accession>
<feature type="domain" description="EthD" evidence="2">
    <location>
        <begin position="19"/>
        <end position="110"/>
    </location>
</feature>
<dbReference type="OrthoDB" id="3183782at2759"/>
<gene>
    <name evidence="3" type="ORF">K505DRAFT_229241</name>
</gene>
<dbReference type="EMBL" id="MU001751">
    <property type="protein sequence ID" value="KAF2800222.1"/>
    <property type="molecule type" value="Genomic_DNA"/>
</dbReference>
<dbReference type="GO" id="GO:0016491">
    <property type="term" value="F:oxidoreductase activity"/>
    <property type="evidence" value="ECO:0007669"/>
    <property type="project" value="InterPro"/>
</dbReference>
<evidence type="ECO:0000313" key="4">
    <source>
        <dbReference type="Proteomes" id="UP000799757"/>
    </source>
</evidence>
<dbReference type="SUPFAM" id="SSF54909">
    <property type="entry name" value="Dimeric alpha+beta barrel"/>
    <property type="match status" value="1"/>
</dbReference>
<proteinExistence type="inferred from homology"/>
<reference evidence="3" key="1">
    <citation type="journal article" date="2020" name="Stud. Mycol.">
        <title>101 Dothideomycetes genomes: a test case for predicting lifestyles and emergence of pathogens.</title>
        <authorList>
            <person name="Haridas S."/>
            <person name="Albert R."/>
            <person name="Binder M."/>
            <person name="Bloem J."/>
            <person name="Labutti K."/>
            <person name="Salamov A."/>
            <person name="Andreopoulos B."/>
            <person name="Baker S."/>
            <person name="Barry K."/>
            <person name="Bills G."/>
            <person name="Bluhm B."/>
            <person name="Cannon C."/>
            <person name="Castanera R."/>
            <person name="Culley D."/>
            <person name="Daum C."/>
            <person name="Ezra D."/>
            <person name="Gonzalez J."/>
            <person name="Henrissat B."/>
            <person name="Kuo A."/>
            <person name="Liang C."/>
            <person name="Lipzen A."/>
            <person name="Lutzoni F."/>
            <person name="Magnuson J."/>
            <person name="Mondo S."/>
            <person name="Nolan M."/>
            <person name="Ohm R."/>
            <person name="Pangilinan J."/>
            <person name="Park H.-J."/>
            <person name="Ramirez L."/>
            <person name="Alfaro M."/>
            <person name="Sun H."/>
            <person name="Tritt A."/>
            <person name="Yoshinaga Y."/>
            <person name="Zwiers L.-H."/>
            <person name="Turgeon B."/>
            <person name="Goodwin S."/>
            <person name="Spatafora J."/>
            <person name="Crous P."/>
            <person name="Grigoriev I."/>
        </authorList>
    </citation>
    <scope>NUCLEOTIDE SEQUENCE</scope>
    <source>
        <strain evidence="3">CBS 109.77</strain>
    </source>
</reference>